<gene>
    <name evidence="2" type="ORF">SKL01_06820</name>
</gene>
<keyword evidence="1" id="KW-0472">Membrane</keyword>
<proteinExistence type="predicted"/>
<dbReference type="EMBL" id="BKAQ01000005">
    <property type="protein sequence ID" value="GEP81504.1"/>
    <property type="molecule type" value="Genomic_DNA"/>
</dbReference>
<dbReference type="Proteomes" id="UP000321040">
    <property type="component" value="Unassembled WGS sequence"/>
</dbReference>
<feature type="transmembrane region" description="Helical" evidence="1">
    <location>
        <begin position="16"/>
        <end position="36"/>
    </location>
</feature>
<name>A0ABQ0XK50_9STAP</name>
<protein>
    <submittedName>
        <fullName evidence="2">Uncharacterized protein</fullName>
    </submittedName>
</protein>
<accession>A0ABQ0XK50</accession>
<sequence length="52" mass="6218">MAPKKPKKVKKKPKQINIIFMILSLFKYDFDIFYVISHGLSILKRMRHIISI</sequence>
<reference evidence="2 3" key="1">
    <citation type="submission" date="2019-07" db="EMBL/GenBank/DDBJ databases">
        <title>Whole genome shotgun sequence of Staphylococcus kloosii NBRC 109624.</title>
        <authorList>
            <person name="Hosoyama A."/>
            <person name="Uohara A."/>
            <person name="Ohji S."/>
            <person name="Ichikawa N."/>
        </authorList>
    </citation>
    <scope>NUCLEOTIDE SEQUENCE [LARGE SCALE GENOMIC DNA]</scope>
    <source>
        <strain evidence="2 3">NBRC 109624</strain>
    </source>
</reference>
<keyword evidence="1" id="KW-0812">Transmembrane</keyword>
<comment type="caution">
    <text evidence="2">The sequence shown here is derived from an EMBL/GenBank/DDBJ whole genome shotgun (WGS) entry which is preliminary data.</text>
</comment>
<evidence type="ECO:0000313" key="3">
    <source>
        <dbReference type="Proteomes" id="UP000321040"/>
    </source>
</evidence>
<keyword evidence="3" id="KW-1185">Reference proteome</keyword>
<evidence type="ECO:0000256" key="1">
    <source>
        <dbReference type="SAM" id="Phobius"/>
    </source>
</evidence>
<evidence type="ECO:0000313" key="2">
    <source>
        <dbReference type="EMBL" id="GEP81504.1"/>
    </source>
</evidence>
<organism evidence="2 3">
    <name type="scientific">Staphylococcus kloosii</name>
    <dbReference type="NCBI Taxonomy" id="29384"/>
    <lineage>
        <taxon>Bacteria</taxon>
        <taxon>Bacillati</taxon>
        <taxon>Bacillota</taxon>
        <taxon>Bacilli</taxon>
        <taxon>Bacillales</taxon>
        <taxon>Staphylococcaceae</taxon>
        <taxon>Staphylococcus</taxon>
    </lineage>
</organism>
<keyword evidence="1" id="KW-1133">Transmembrane helix</keyword>